<dbReference type="AlphaFoldDB" id="A0A0E9RUD7"/>
<reference evidence="2" key="2">
    <citation type="journal article" date="2015" name="Fish Shellfish Immunol.">
        <title>Early steps in the European eel (Anguilla anguilla)-Vibrio vulnificus interaction in the gills: Role of the RtxA13 toxin.</title>
        <authorList>
            <person name="Callol A."/>
            <person name="Pajuelo D."/>
            <person name="Ebbesson L."/>
            <person name="Teles M."/>
            <person name="MacKenzie S."/>
            <person name="Amaro C."/>
        </authorList>
    </citation>
    <scope>NUCLEOTIDE SEQUENCE</scope>
</reference>
<keyword evidence="1" id="KW-1133">Transmembrane helix</keyword>
<keyword evidence="1" id="KW-0812">Transmembrane</keyword>
<keyword evidence="1" id="KW-0472">Membrane</keyword>
<name>A0A0E9RUD7_ANGAN</name>
<feature type="transmembrane region" description="Helical" evidence="1">
    <location>
        <begin position="12"/>
        <end position="40"/>
    </location>
</feature>
<dbReference type="EMBL" id="GBXM01075821">
    <property type="protein sequence ID" value="JAH32756.1"/>
    <property type="molecule type" value="Transcribed_RNA"/>
</dbReference>
<evidence type="ECO:0000256" key="1">
    <source>
        <dbReference type="SAM" id="Phobius"/>
    </source>
</evidence>
<evidence type="ECO:0000313" key="2">
    <source>
        <dbReference type="EMBL" id="JAH32756.1"/>
    </source>
</evidence>
<reference evidence="2" key="1">
    <citation type="submission" date="2014-11" db="EMBL/GenBank/DDBJ databases">
        <authorList>
            <person name="Amaro Gonzalez C."/>
        </authorList>
    </citation>
    <scope>NUCLEOTIDE SEQUENCE</scope>
</reference>
<accession>A0A0E9RUD7</accession>
<sequence length="43" mass="4691">MIVFVLLNVLSLLIVAYVALANFVVFVFVGPSCFCIVVLLMSL</sequence>
<organism evidence="2">
    <name type="scientific">Anguilla anguilla</name>
    <name type="common">European freshwater eel</name>
    <name type="synonym">Muraena anguilla</name>
    <dbReference type="NCBI Taxonomy" id="7936"/>
    <lineage>
        <taxon>Eukaryota</taxon>
        <taxon>Metazoa</taxon>
        <taxon>Chordata</taxon>
        <taxon>Craniata</taxon>
        <taxon>Vertebrata</taxon>
        <taxon>Euteleostomi</taxon>
        <taxon>Actinopterygii</taxon>
        <taxon>Neopterygii</taxon>
        <taxon>Teleostei</taxon>
        <taxon>Anguilliformes</taxon>
        <taxon>Anguillidae</taxon>
        <taxon>Anguilla</taxon>
    </lineage>
</organism>
<protein>
    <submittedName>
        <fullName evidence="2">Uncharacterized protein</fullName>
    </submittedName>
</protein>
<proteinExistence type="predicted"/>